<dbReference type="AlphaFoldDB" id="A0AAW1KKM2"/>
<dbReference type="PANTHER" id="PTHR31633:SF1">
    <property type="entry name" value="H_ACA RIBONUCLEOPROTEIN COMPLEX NON-CORE SUBUNIT NAF1"/>
    <property type="match status" value="1"/>
</dbReference>
<keyword evidence="8" id="KW-1185">Reference proteome</keyword>
<evidence type="ECO:0000256" key="2">
    <source>
        <dbReference type="ARBA" id="ARBA00022517"/>
    </source>
</evidence>
<evidence type="ECO:0000256" key="5">
    <source>
        <dbReference type="ARBA" id="ARBA00023242"/>
    </source>
</evidence>
<dbReference type="GO" id="GO:0003723">
    <property type="term" value="F:RNA binding"/>
    <property type="evidence" value="ECO:0007669"/>
    <property type="project" value="UniProtKB-KW"/>
</dbReference>
<dbReference type="GO" id="GO:0005732">
    <property type="term" value="C:sno(s)RNA-containing ribonucleoprotein complex"/>
    <property type="evidence" value="ECO:0007669"/>
    <property type="project" value="InterPro"/>
</dbReference>
<organism evidence="7 8">
    <name type="scientific">Popillia japonica</name>
    <name type="common">Japanese beetle</name>
    <dbReference type="NCBI Taxonomy" id="7064"/>
    <lineage>
        <taxon>Eukaryota</taxon>
        <taxon>Metazoa</taxon>
        <taxon>Ecdysozoa</taxon>
        <taxon>Arthropoda</taxon>
        <taxon>Hexapoda</taxon>
        <taxon>Insecta</taxon>
        <taxon>Pterygota</taxon>
        <taxon>Neoptera</taxon>
        <taxon>Endopterygota</taxon>
        <taxon>Coleoptera</taxon>
        <taxon>Polyphaga</taxon>
        <taxon>Scarabaeiformia</taxon>
        <taxon>Scarabaeidae</taxon>
        <taxon>Rutelinae</taxon>
        <taxon>Popillia</taxon>
    </lineage>
</organism>
<accession>A0AAW1KKM2</accession>
<keyword evidence="4" id="KW-0694">RNA-binding</keyword>
<evidence type="ECO:0000313" key="8">
    <source>
        <dbReference type="Proteomes" id="UP001458880"/>
    </source>
</evidence>
<evidence type="ECO:0000256" key="6">
    <source>
        <dbReference type="SAM" id="MobiDB-lite"/>
    </source>
</evidence>
<dbReference type="PANTHER" id="PTHR31633">
    <property type="entry name" value="H/ACA RIBONUCLEOPROTEIN COMPLEX NON-CORE SUBUNIT NAF1"/>
    <property type="match status" value="1"/>
</dbReference>
<comment type="subcellular location">
    <subcellularLocation>
        <location evidence="1">Nucleus</location>
    </subcellularLocation>
</comment>
<evidence type="ECO:0000256" key="1">
    <source>
        <dbReference type="ARBA" id="ARBA00004123"/>
    </source>
</evidence>
<keyword evidence="2" id="KW-0690">Ribosome biogenesis</keyword>
<protein>
    <submittedName>
        <fullName evidence="7">Uncharacterized protein</fullName>
    </submittedName>
</protein>
<feature type="compositionally biased region" description="Polar residues" evidence="6">
    <location>
        <begin position="84"/>
        <end position="104"/>
    </location>
</feature>
<dbReference type="GO" id="GO:0006364">
    <property type="term" value="P:rRNA processing"/>
    <property type="evidence" value="ECO:0007669"/>
    <property type="project" value="UniProtKB-KW"/>
</dbReference>
<dbReference type="InterPro" id="IPR040309">
    <property type="entry name" value="Naf1"/>
</dbReference>
<feature type="compositionally biased region" description="Polar residues" evidence="6">
    <location>
        <begin position="63"/>
        <end position="77"/>
    </location>
</feature>
<feature type="compositionally biased region" description="Acidic residues" evidence="6">
    <location>
        <begin position="136"/>
        <end position="150"/>
    </location>
</feature>
<evidence type="ECO:0000256" key="4">
    <source>
        <dbReference type="ARBA" id="ARBA00022884"/>
    </source>
</evidence>
<reference evidence="7 8" key="1">
    <citation type="journal article" date="2024" name="BMC Genomics">
        <title>De novo assembly and annotation of Popillia japonica's genome with initial clues to its potential as an invasive pest.</title>
        <authorList>
            <person name="Cucini C."/>
            <person name="Boschi S."/>
            <person name="Funari R."/>
            <person name="Cardaioli E."/>
            <person name="Iannotti N."/>
            <person name="Marturano G."/>
            <person name="Paoli F."/>
            <person name="Bruttini M."/>
            <person name="Carapelli A."/>
            <person name="Frati F."/>
            <person name="Nardi F."/>
        </authorList>
    </citation>
    <scope>NUCLEOTIDE SEQUENCE [LARGE SCALE GENOMIC DNA]</scope>
    <source>
        <strain evidence="7">DMR45628</strain>
    </source>
</reference>
<gene>
    <name evidence="7" type="ORF">QE152_g22385</name>
</gene>
<dbReference type="GO" id="GO:0000493">
    <property type="term" value="P:box H/ACA snoRNP assembly"/>
    <property type="evidence" value="ECO:0007669"/>
    <property type="project" value="InterPro"/>
</dbReference>
<dbReference type="Proteomes" id="UP001458880">
    <property type="component" value="Unassembled WGS sequence"/>
</dbReference>
<feature type="compositionally biased region" description="Low complexity" evidence="6">
    <location>
        <begin position="119"/>
        <end position="135"/>
    </location>
</feature>
<dbReference type="EMBL" id="JASPKY010000215">
    <property type="protein sequence ID" value="KAK9719938.1"/>
    <property type="molecule type" value="Genomic_DNA"/>
</dbReference>
<evidence type="ECO:0000313" key="7">
    <source>
        <dbReference type="EMBL" id="KAK9719938.1"/>
    </source>
</evidence>
<feature type="region of interest" description="Disordered" evidence="6">
    <location>
        <begin position="119"/>
        <end position="162"/>
    </location>
</feature>
<keyword evidence="5" id="KW-0539">Nucleus</keyword>
<feature type="region of interest" description="Disordered" evidence="6">
    <location>
        <begin position="1"/>
        <end position="104"/>
    </location>
</feature>
<feature type="region of interest" description="Disordered" evidence="6">
    <location>
        <begin position="276"/>
        <end position="323"/>
    </location>
</feature>
<feature type="compositionally biased region" description="Basic and acidic residues" evidence="6">
    <location>
        <begin position="29"/>
        <end position="58"/>
    </location>
</feature>
<sequence>MEELKAKSSLTGKLEHTEDIAGNEEEKAEDSNEIKNDEADSPKEGQGDVICIEKDNLKGVETPTPNKSEKNAANSVNKGEKSDSTSFHSCSAGNTSKNTGTATVIRTGNSSLNNLLVYSSESSDSSDSESSSSESESYESPEVSDNDQESEGAKTESKKKSMQDAIRTFGELTLDDLPPVADVSALNVEVSEQDCIHMGNITGIIDRLVTVESLPNTPAYDLETRNPIYVIRFNTKEEMDNIGIVKGLPVYSAPKTPHTQYVFLKQLMQVKGSDASWMGDNEVPPEHVDYSDDEEERKVRRSSKKSSTSETRKRNSLERHKDFEKDMNVKNIIDTRLHKIRDTFEPSTKRHASNNNDKRGFPFQPSTGPVFSFGQPALNPNVPSFNPFLNPPFVPNGIQMSPFGPLPYMPHSMPPLPRISSIRPERNTNVTVRTSTVHAA</sequence>
<comment type="caution">
    <text evidence="7">The sequence shown here is derived from an EMBL/GenBank/DDBJ whole genome shotgun (WGS) entry which is preliminary data.</text>
</comment>
<keyword evidence="3" id="KW-0698">rRNA processing</keyword>
<dbReference type="GO" id="GO:0005634">
    <property type="term" value="C:nucleus"/>
    <property type="evidence" value="ECO:0007669"/>
    <property type="project" value="UniProtKB-SubCell"/>
</dbReference>
<name>A0AAW1KKM2_POPJA</name>
<feature type="compositionally biased region" description="Basic and acidic residues" evidence="6">
    <location>
        <begin position="151"/>
        <end position="162"/>
    </location>
</feature>
<evidence type="ECO:0000256" key="3">
    <source>
        <dbReference type="ARBA" id="ARBA00022552"/>
    </source>
</evidence>
<feature type="region of interest" description="Disordered" evidence="6">
    <location>
        <begin position="343"/>
        <end position="362"/>
    </location>
</feature>
<feature type="compositionally biased region" description="Basic and acidic residues" evidence="6">
    <location>
        <begin position="310"/>
        <end position="323"/>
    </location>
</feature>
<proteinExistence type="predicted"/>